<feature type="coiled-coil region" evidence="1">
    <location>
        <begin position="657"/>
        <end position="730"/>
    </location>
</feature>
<dbReference type="GO" id="GO:0051726">
    <property type="term" value="P:regulation of cell cycle"/>
    <property type="evidence" value="ECO:0007669"/>
    <property type="project" value="TreeGrafter"/>
</dbReference>
<dbReference type="Proteomes" id="UP000053257">
    <property type="component" value="Unassembled WGS sequence"/>
</dbReference>
<gene>
    <name evidence="3" type="ORF">PHLGIDRAFT_116225</name>
</gene>
<evidence type="ECO:0000256" key="2">
    <source>
        <dbReference type="SAM" id="MobiDB-lite"/>
    </source>
</evidence>
<organism evidence="3 4">
    <name type="scientific">Phlebiopsis gigantea (strain 11061_1 CR5-6)</name>
    <name type="common">White-rot fungus</name>
    <name type="synonym">Peniophora gigantea</name>
    <dbReference type="NCBI Taxonomy" id="745531"/>
    <lineage>
        <taxon>Eukaryota</taxon>
        <taxon>Fungi</taxon>
        <taxon>Dikarya</taxon>
        <taxon>Basidiomycota</taxon>
        <taxon>Agaricomycotina</taxon>
        <taxon>Agaricomycetes</taxon>
        <taxon>Polyporales</taxon>
        <taxon>Phanerochaetaceae</taxon>
        <taxon>Phlebiopsis</taxon>
    </lineage>
</organism>
<dbReference type="HOGENOM" id="CLU_007465_0_0_1"/>
<feature type="region of interest" description="Disordered" evidence="2">
    <location>
        <begin position="573"/>
        <end position="608"/>
    </location>
</feature>
<reference evidence="3 4" key="1">
    <citation type="journal article" date="2014" name="PLoS Genet.">
        <title>Analysis of the Phlebiopsis gigantea genome, transcriptome and secretome provides insight into its pioneer colonization strategies of wood.</title>
        <authorList>
            <person name="Hori C."/>
            <person name="Ishida T."/>
            <person name="Igarashi K."/>
            <person name="Samejima M."/>
            <person name="Suzuki H."/>
            <person name="Master E."/>
            <person name="Ferreira P."/>
            <person name="Ruiz-Duenas F.J."/>
            <person name="Held B."/>
            <person name="Canessa P."/>
            <person name="Larrondo L.F."/>
            <person name="Schmoll M."/>
            <person name="Druzhinina I.S."/>
            <person name="Kubicek C.P."/>
            <person name="Gaskell J.A."/>
            <person name="Kersten P."/>
            <person name="St John F."/>
            <person name="Glasner J."/>
            <person name="Sabat G."/>
            <person name="Splinter BonDurant S."/>
            <person name="Syed K."/>
            <person name="Yadav J."/>
            <person name="Mgbeahuruike A.C."/>
            <person name="Kovalchuk A."/>
            <person name="Asiegbu F.O."/>
            <person name="Lackner G."/>
            <person name="Hoffmeister D."/>
            <person name="Rencoret J."/>
            <person name="Gutierrez A."/>
            <person name="Sun H."/>
            <person name="Lindquist E."/>
            <person name="Barry K."/>
            <person name="Riley R."/>
            <person name="Grigoriev I.V."/>
            <person name="Henrissat B."/>
            <person name="Kues U."/>
            <person name="Berka R.M."/>
            <person name="Martinez A.T."/>
            <person name="Covert S.F."/>
            <person name="Blanchette R.A."/>
            <person name="Cullen D."/>
        </authorList>
    </citation>
    <scope>NUCLEOTIDE SEQUENCE [LARGE SCALE GENOMIC DNA]</scope>
    <source>
        <strain evidence="3 4">11061_1 CR5-6</strain>
    </source>
</reference>
<keyword evidence="1" id="KW-0175">Coiled coil</keyword>
<proteinExistence type="predicted"/>
<evidence type="ECO:0000313" key="4">
    <source>
        <dbReference type="Proteomes" id="UP000053257"/>
    </source>
</evidence>
<keyword evidence="4" id="KW-1185">Reference proteome</keyword>
<evidence type="ECO:0000256" key="1">
    <source>
        <dbReference type="SAM" id="Coils"/>
    </source>
</evidence>
<accession>A0A0C3S2M4</accession>
<dbReference type="STRING" id="745531.A0A0C3S2M4"/>
<feature type="compositionally biased region" description="Low complexity" evidence="2">
    <location>
        <begin position="575"/>
        <end position="588"/>
    </location>
</feature>
<evidence type="ECO:0000313" key="3">
    <source>
        <dbReference type="EMBL" id="KIP09596.1"/>
    </source>
</evidence>
<dbReference type="GO" id="GO:0033596">
    <property type="term" value="C:TSC1-TSC2 complex"/>
    <property type="evidence" value="ECO:0007669"/>
    <property type="project" value="TreeGrafter"/>
</dbReference>
<evidence type="ECO:0008006" key="5">
    <source>
        <dbReference type="Google" id="ProtNLM"/>
    </source>
</evidence>
<dbReference type="EMBL" id="KN840464">
    <property type="protein sequence ID" value="KIP09596.1"/>
    <property type="molecule type" value="Genomic_DNA"/>
</dbReference>
<sequence>MAASDISRQLRLLLTNAAGAPSLPSFLQTIDDFVVECSTGETSGPILQLEEELQAVYHEVIDHSVLPQVKMFLSVLYHIRPILSPLSIISTWFELVLRPALREPKLAVEAVIHAKEVIAAALDPMHQLQGAVIFDPEGEKKREKVKEFRRRLMELYLLDAYNESSGDDALEWAELDDTQKDRKACWKSNLEDVLVRIGLQRPQDLLTEVHHCFSLPSSRLQLLLLLNAYTSQPSFSSHAAILAAHPLMQSLIYCLIFDNSASECTVGITVLTKLLPTLAVKACEDLKHLLPSLLVVLARIICWETRPYYALPDLALEAARGRDPSSLVEPIVEDPRDVHNHDSGNRLPIRPDLEWVRLDQTFIGASSTAPPRQQYFAFLYYLFPCNTIRFLRGAVSYLAENEFESPYTVSWEEALDEDKIRSKSEALLRGHVLHPLLIWRDAAEELEQPDFWAQHDVAKVVGECAMLDVRSASLGLREQLFSQSSLLAPGGRDIRQPLSTEVVTPLPIVQVLSSSAESNASSVLAPLQAAHVASLPMQISLKGMISTSIALKSGLDIEVIDKPSEAGWATTLVEQQSQARPRSPSQKSIASLSNRSHTPDAPHAVQNEDGVPSHIAFAIAGLQREILMLRSELNFELWMARENVKHIGRLYQDRVVSRTAEVERQGLHNRLREYKAEVFRLQKEVKEQKEQALKVKNQYADWNKKLQDKIKEFRNEKNSWQTEAAAMRSAHKETQDSFAAQSKLLSAANLEVFELKTQIKANQHKVDRLHDYERQIEQLVKLQRLWESDVQKLNDQNEFLRVFASKYKKMELRLDNYQQIQRDFEDKIRLQQQEIESLQAHLSISQRKLAASKKTVKAPAAVAHKDWSQQAETNKRLREENAVLNEENEELKAMVEMLKAQVSGRMGLVGDPRSSPFMGPTLSI</sequence>
<dbReference type="InterPro" id="IPR007483">
    <property type="entry name" value="Hamartin"/>
</dbReference>
<name>A0A0C3S2M4_PHLG1</name>
<protein>
    <recommendedName>
        <fullName evidence="5">Tuberous sclerosis 1</fullName>
    </recommendedName>
</protein>
<dbReference type="OrthoDB" id="28737at2759"/>
<dbReference type="PANTHER" id="PTHR15154:SF2">
    <property type="entry name" value="HAMARTIN"/>
    <property type="match status" value="1"/>
</dbReference>
<dbReference type="PANTHER" id="PTHR15154">
    <property type="entry name" value="HAMARTIN"/>
    <property type="match status" value="1"/>
</dbReference>
<feature type="coiled-coil region" evidence="1">
    <location>
        <begin position="807"/>
        <end position="901"/>
    </location>
</feature>
<dbReference type="AlphaFoldDB" id="A0A0C3S2M4"/>
<dbReference type="GO" id="GO:0032007">
    <property type="term" value="P:negative regulation of TOR signaling"/>
    <property type="evidence" value="ECO:0007669"/>
    <property type="project" value="TreeGrafter"/>
</dbReference>